<organism evidence="1 2">
    <name type="scientific">Ditylenchus dipsaci</name>
    <dbReference type="NCBI Taxonomy" id="166011"/>
    <lineage>
        <taxon>Eukaryota</taxon>
        <taxon>Metazoa</taxon>
        <taxon>Ecdysozoa</taxon>
        <taxon>Nematoda</taxon>
        <taxon>Chromadorea</taxon>
        <taxon>Rhabditida</taxon>
        <taxon>Tylenchina</taxon>
        <taxon>Tylenchomorpha</taxon>
        <taxon>Sphaerularioidea</taxon>
        <taxon>Anguinidae</taxon>
        <taxon>Anguininae</taxon>
        <taxon>Ditylenchus</taxon>
    </lineage>
</organism>
<evidence type="ECO:0000313" key="2">
    <source>
        <dbReference type="WBParaSite" id="jg13006"/>
    </source>
</evidence>
<dbReference type="AlphaFoldDB" id="A0A915CV81"/>
<evidence type="ECO:0000313" key="1">
    <source>
        <dbReference type="Proteomes" id="UP000887574"/>
    </source>
</evidence>
<dbReference type="WBParaSite" id="jg13006">
    <property type="protein sequence ID" value="jg13006"/>
    <property type="gene ID" value="jg13006"/>
</dbReference>
<keyword evidence="1" id="KW-1185">Reference proteome</keyword>
<proteinExistence type="predicted"/>
<name>A0A915CV81_9BILA</name>
<sequence>MHILYPPAKSLCGWMGGGLDQDTDISSYHSKKWVLCLSKPQEEEEHSCCGWIKEWMNIIFLSLSVEQQPVLHIIN</sequence>
<protein>
    <submittedName>
        <fullName evidence="2">Uncharacterized protein</fullName>
    </submittedName>
</protein>
<accession>A0A915CV81</accession>
<reference evidence="2" key="1">
    <citation type="submission" date="2022-11" db="UniProtKB">
        <authorList>
            <consortium name="WormBaseParasite"/>
        </authorList>
    </citation>
    <scope>IDENTIFICATION</scope>
</reference>
<dbReference type="Proteomes" id="UP000887574">
    <property type="component" value="Unplaced"/>
</dbReference>